<dbReference type="InterPro" id="IPR011059">
    <property type="entry name" value="Metal-dep_hydrolase_composite"/>
</dbReference>
<reference evidence="1" key="1">
    <citation type="submission" date="2023-06" db="EMBL/GenBank/DDBJ databases">
        <title>Robiginitalea aurantiacus sp. nov. and Algoriphagus sediminis sp. nov., isolated from coastal sediment.</title>
        <authorList>
            <person name="Zhou Z.Y."/>
            <person name="An J."/>
            <person name="Jia Y.W."/>
            <person name="Du Z.J."/>
        </authorList>
    </citation>
    <scope>NUCLEOTIDE SEQUENCE</scope>
    <source>
        <strain evidence="1">M39</strain>
    </source>
</reference>
<organism evidence="1 2">
    <name type="scientific">Robiginitalea aurantiaca</name>
    <dbReference type="NCBI Taxonomy" id="3056915"/>
    <lineage>
        <taxon>Bacteria</taxon>
        <taxon>Pseudomonadati</taxon>
        <taxon>Bacteroidota</taxon>
        <taxon>Flavobacteriia</taxon>
        <taxon>Flavobacteriales</taxon>
        <taxon>Flavobacteriaceae</taxon>
        <taxon>Robiginitalea</taxon>
    </lineage>
</organism>
<keyword evidence="2" id="KW-1185">Reference proteome</keyword>
<dbReference type="RefSeq" id="WP_289723915.1">
    <property type="nucleotide sequence ID" value="NZ_JAUDUY010000002.1"/>
</dbReference>
<evidence type="ECO:0000313" key="1">
    <source>
        <dbReference type="EMBL" id="MDM9630546.1"/>
    </source>
</evidence>
<evidence type="ECO:0000313" key="2">
    <source>
        <dbReference type="Proteomes" id="UP001174839"/>
    </source>
</evidence>
<dbReference type="EMBL" id="JAUDUY010000002">
    <property type="protein sequence ID" value="MDM9630546.1"/>
    <property type="molecule type" value="Genomic_DNA"/>
</dbReference>
<evidence type="ECO:0008006" key="3">
    <source>
        <dbReference type="Google" id="ProtNLM"/>
    </source>
</evidence>
<dbReference type="Proteomes" id="UP001174839">
    <property type="component" value="Unassembled WGS sequence"/>
</dbReference>
<comment type="caution">
    <text evidence="1">The sequence shown here is derived from an EMBL/GenBank/DDBJ whole genome shotgun (WGS) entry which is preliminary data.</text>
</comment>
<proteinExistence type="predicted"/>
<sequence>MRWEDPYEAYVGHLKTAGSHAKTLRLARELGVPLMQLIAQNSYWSAKHLGDAGLEAMRKRGRMQEGMVADITIFNPETVTDNAGYKIESNGLPSTGIPYVLVNGVIMVNDSKVQEGVYPGQAIRYPVEEKGRWVPLEKESYLEELLVPDFPESVFDHGVE</sequence>
<protein>
    <recommendedName>
        <fullName evidence="3">Amidohydrolase 3 domain-containing protein</fullName>
    </recommendedName>
</protein>
<dbReference type="SUPFAM" id="SSF51338">
    <property type="entry name" value="Composite domain of metallo-dependent hydrolases"/>
    <property type="match status" value="1"/>
</dbReference>
<accession>A0ABT7WCA0</accession>
<name>A0ABT7WCA0_9FLAO</name>
<gene>
    <name evidence="1" type="ORF">QU605_03645</name>
</gene>